<dbReference type="RefSeq" id="WP_198122737.1">
    <property type="nucleotide sequence ID" value="NZ_JAECZC010000001.1"/>
</dbReference>
<keyword evidence="3" id="KW-1185">Reference proteome</keyword>
<evidence type="ECO:0000256" key="1">
    <source>
        <dbReference type="SAM" id="MobiDB-lite"/>
    </source>
</evidence>
<evidence type="ECO:0000313" key="2">
    <source>
        <dbReference type="EMBL" id="MBH8560671.1"/>
    </source>
</evidence>
<reference evidence="2 3" key="1">
    <citation type="journal article" date="2021" name="Int. J. Syst. Evol. Microbiol.">
        <title>Amazonocrinis nigriterrae gen. nov., sp. nov., Atlanticothrix silvestris gen. nov., sp. nov. and Dendronalium phyllosphericum gen. nov., sp. nov., nostocacean cyanobacteria from Brazilian environments.</title>
        <authorList>
            <person name="Alvarenga D.O."/>
            <person name="Andreote A.P.D."/>
            <person name="Branco L.H.Z."/>
            <person name="Delbaje E."/>
            <person name="Cruz R.B."/>
            <person name="Varani A.M."/>
            <person name="Fiore M.F."/>
        </authorList>
    </citation>
    <scope>NUCLEOTIDE SEQUENCE [LARGE SCALE GENOMIC DNA]</scope>
    <source>
        <strain evidence="2 3">CENA67</strain>
    </source>
</reference>
<proteinExistence type="predicted"/>
<organism evidence="2 3">
    <name type="scientific">Amazonocrinis nigriterrae CENA67</name>
    <dbReference type="NCBI Taxonomy" id="2794033"/>
    <lineage>
        <taxon>Bacteria</taxon>
        <taxon>Bacillati</taxon>
        <taxon>Cyanobacteriota</taxon>
        <taxon>Cyanophyceae</taxon>
        <taxon>Nostocales</taxon>
        <taxon>Nostocaceae</taxon>
        <taxon>Amazonocrinis</taxon>
        <taxon>Amazonocrinis nigriterrae</taxon>
    </lineage>
</organism>
<protein>
    <submittedName>
        <fullName evidence="2">Uncharacterized protein</fullName>
    </submittedName>
</protein>
<name>A0A8J7L772_9NOST</name>
<dbReference type="EMBL" id="JAECZC010000001">
    <property type="protein sequence ID" value="MBH8560671.1"/>
    <property type="molecule type" value="Genomic_DNA"/>
</dbReference>
<evidence type="ECO:0000313" key="3">
    <source>
        <dbReference type="Proteomes" id="UP000632766"/>
    </source>
</evidence>
<sequence length="63" mass="7155">MKQYGLGVSPSGVTAEPEGLSAGYRQERKGRKENFLQKSSLRPLLRDFATLRDTKKYFCKTTN</sequence>
<comment type="caution">
    <text evidence="2">The sequence shown here is derived from an EMBL/GenBank/DDBJ whole genome shotgun (WGS) entry which is preliminary data.</text>
</comment>
<gene>
    <name evidence="2" type="ORF">I8748_00345</name>
</gene>
<dbReference type="Proteomes" id="UP000632766">
    <property type="component" value="Unassembled WGS sequence"/>
</dbReference>
<dbReference type="AlphaFoldDB" id="A0A8J7L772"/>
<feature type="region of interest" description="Disordered" evidence="1">
    <location>
        <begin position="1"/>
        <end position="27"/>
    </location>
</feature>
<accession>A0A8J7L772</accession>